<dbReference type="GO" id="GO:0000160">
    <property type="term" value="P:phosphorelay signal transduction system"/>
    <property type="evidence" value="ECO:0007669"/>
    <property type="project" value="InterPro"/>
</dbReference>
<accession>A0A556M8V7</accession>
<protein>
    <submittedName>
        <fullName evidence="3">Response regulator</fullName>
    </submittedName>
</protein>
<dbReference type="SUPFAM" id="SSF52172">
    <property type="entry name" value="CheY-like"/>
    <property type="match status" value="1"/>
</dbReference>
<organism evidence="3 4">
    <name type="scientific">Mucilaginibacter corticis</name>
    <dbReference type="NCBI Taxonomy" id="2597670"/>
    <lineage>
        <taxon>Bacteria</taxon>
        <taxon>Pseudomonadati</taxon>
        <taxon>Bacteroidota</taxon>
        <taxon>Sphingobacteriia</taxon>
        <taxon>Sphingobacteriales</taxon>
        <taxon>Sphingobacteriaceae</taxon>
        <taxon>Mucilaginibacter</taxon>
    </lineage>
</organism>
<name>A0A556M8V7_9SPHI</name>
<evidence type="ECO:0000313" key="4">
    <source>
        <dbReference type="Proteomes" id="UP000318733"/>
    </source>
</evidence>
<dbReference type="Proteomes" id="UP000318733">
    <property type="component" value="Unassembled WGS sequence"/>
</dbReference>
<dbReference type="Gene3D" id="3.40.50.2300">
    <property type="match status" value="1"/>
</dbReference>
<feature type="modified residue" description="4-aspartylphosphate" evidence="1">
    <location>
        <position position="65"/>
    </location>
</feature>
<keyword evidence="4" id="KW-1185">Reference proteome</keyword>
<reference evidence="3 4" key="1">
    <citation type="submission" date="2019-07" db="EMBL/GenBank/DDBJ databases">
        <authorList>
            <person name="Huq M.A."/>
        </authorList>
    </citation>
    <scope>NUCLEOTIDE SEQUENCE [LARGE SCALE GENOMIC DNA]</scope>
    <source>
        <strain evidence="3 4">MAH-19</strain>
    </source>
</reference>
<dbReference type="EMBL" id="VLPK01000007">
    <property type="protein sequence ID" value="TSJ36332.1"/>
    <property type="molecule type" value="Genomic_DNA"/>
</dbReference>
<dbReference type="PROSITE" id="PS50110">
    <property type="entry name" value="RESPONSE_REGULATORY"/>
    <property type="match status" value="1"/>
</dbReference>
<dbReference type="Pfam" id="PF00072">
    <property type="entry name" value="Response_reg"/>
    <property type="match status" value="1"/>
</dbReference>
<proteinExistence type="predicted"/>
<comment type="caution">
    <text evidence="3">The sequence shown here is derived from an EMBL/GenBank/DDBJ whole genome shotgun (WGS) entry which is preliminary data.</text>
</comment>
<sequence length="138" mass="16079">MNTCLQTKTLLVLDDDDLFHRILTFANKPNFFHHIYHHFEVEALIDYLSLNKQLAANLPDVIFVDLSIPVNDGWNFLNTYEEIRASLCKEINVYILTASVRKSDRERASGYTFVKQFISKPFTMDQFREIAGFNALRS</sequence>
<dbReference type="InterPro" id="IPR011006">
    <property type="entry name" value="CheY-like_superfamily"/>
</dbReference>
<evidence type="ECO:0000259" key="2">
    <source>
        <dbReference type="PROSITE" id="PS50110"/>
    </source>
</evidence>
<dbReference type="OrthoDB" id="1524091at2"/>
<evidence type="ECO:0000256" key="1">
    <source>
        <dbReference type="PROSITE-ProRule" id="PRU00169"/>
    </source>
</evidence>
<dbReference type="InterPro" id="IPR001789">
    <property type="entry name" value="Sig_transdc_resp-reg_receiver"/>
</dbReference>
<feature type="domain" description="Response regulatory" evidence="2">
    <location>
        <begin position="9"/>
        <end position="135"/>
    </location>
</feature>
<gene>
    <name evidence="3" type="ORF">FO440_22770</name>
</gene>
<keyword evidence="1" id="KW-0597">Phosphoprotein</keyword>
<evidence type="ECO:0000313" key="3">
    <source>
        <dbReference type="EMBL" id="TSJ36332.1"/>
    </source>
</evidence>
<dbReference type="AlphaFoldDB" id="A0A556M8V7"/>